<keyword evidence="1 5" id="KW-1003">Cell membrane</keyword>
<dbReference type="SMART" id="SM00842">
    <property type="entry name" value="FtsA"/>
    <property type="match status" value="1"/>
</dbReference>
<accession>A0A0S4XN45</accession>
<comment type="similarity">
    <text evidence="5 6">Belongs to the FtsA/MreB family.</text>
</comment>
<dbReference type="Pfam" id="PF14450">
    <property type="entry name" value="FtsA"/>
    <property type="match status" value="2"/>
</dbReference>
<dbReference type="GO" id="GO:0032153">
    <property type="term" value="C:cell division site"/>
    <property type="evidence" value="ECO:0007669"/>
    <property type="project" value="UniProtKB-UniRule"/>
</dbReference>
<organism evidence="8">
    <name type="scientific">Sulfurovum sp. enrichment culture clone C5</name>
    <dbReference type="NCBI Taxonomy" id="497650"/>
    <lineage>
        <taxon>Bacteria</taxon>
        <taxon>Pseudomonadati</taxon>
        <taxon>Campylobacterota</taxon>
        <taxon>Epsilonproteobacteria</taxon>
        <taxon>Campylobacterales</taxon>
        <taxon>Sulfurovaceae</taxon>
        <taxon>Sulfurovum</taxon>
        <taxon>environmental samples</taxon>
    </lineage>
</organism>
<dbReference type="Gene3D" id="3.30.420.40">
    <property type="match status" value="1"/>
</dbReference>
<dbReference type="Gene3D" id="3.30.1490.110">
    <property type="match status" value="1"/>
</dbReference>
<evidence type="ECO:0000256" key="1">
    <source>
        <dbReference type="ARBA" id="ARBA00022475"/>
    </source>
</evidence>
<feature type="domain" description="SHS2" evidence="7">
    <location>
        <begin position="5"/>
        <end position="192"/>
    </location>
</feature>
<dbReference type="CDD" id="cd24048">
    <property type="entry name" value="ASKHA_NBD_FtsA"/>
    <property type="match status" value="1"/>
</dbReference>
<dbReference type="GO" id="GO:0043093">
    <property type="term" value="P:FtsZ-dependent cytokinesis"/>
    <property type="evidence" value="ECO:0007669"/>
    <property type="project" value="UniProtKB-UniRule"/>
</dbReference>
<comment type="subcellular location">
    <subcellularLocation>
        <location evidence="5">Cell membrane</location>
        <topology evidence="5">Peripheral membrane protein</topology>
        <orientation evidence="5">Cytoplasmic side</orientation>
    </subcellularLocation>
    <text evidence="5">Localizes to the Z ring in an FtsZ-dependent manner. Targeted to the membrane through a conserved C-terminal amphipathic helix.</text>
</comment>
<evidence type="ECO:0000313" key="8">
    <source>
        <dbReference type="EMBL" id="CUV65365.1"/>
    </source>
</evidence>
<dbReference type="InterPro" id="IPR050696">
    <property type="entry name" value="FtsA/MreB"/>
</dbReference>
<name>A0A0S4XN45_9BACT</name>
<dbReference type="AlphaFoldDB" id="A0A0S4XN45"/>
<dbReference type="SUPFAM" id="SSF53067">
    <property type="entry name" value="Actin-like ATPase domain"/>
    <property type="match status" value="2"/>
</dbReference>
<dbReference type="InterPro" id="IPR043129">
    <property type="entry name" value="ATPase_NBD"/>
</dbReference>
<protein>
    <recommendedName>
        <fullName evidence="5 6">Cell division protein FtsA</fullName>
    </recommendedName>
</protein>
<gene>
    <name evidence="5 8" type="primary">ftsA</name>
    <name evidence="8" type="ORF">BN3087_310003</name>
</gene>
<dbReference type="GO" id="GO:0009898">
    <property type="term" value="C:cytoplasmic side of plasma membrane"/>
    <property type="evidence" value="ECO:0007669"/>
    <property type="project" value="UniProtKB-UniRule"/>
</dbReference>
<dbReference type="PANTHER" id="PTHR32432:SF4">
    <property type="entry name" value="CELL DIVISION PROTEIN FTSA"/>
    <property type="match status" value="1"/>
</dbReference>
<evidence type="ECO:0000256" key="6">
    <source>
        <dbReference type="PIRNR" id="PIRNR003101"/>
    </source>
</evidence>
<evidence type="ECO:0000256" key="2">
    <source>
        <dbReference type="ARBA" id="ARBA00022618"/>
    </source>
</evidence>
<dbReference type="InterPro" id="IPR003494">
    <property type="entry name" value="SHS2_FtsA"/>
</dbReference>
<keyword evidence="4 5" id="KW-0131">Cell cycle</keyword>
<keyword evidence="3 5" id="KW-0472">Membrane</keyword>
<evidence type="ECO:0000256" key="4">
    <source>
        <dbReference type="ARBA" id="ARBA00023306"/>
    </source>
</evidence>
<dbReference type="NCBIfam" id="TIGR01174">
    <property type="entry name" value="ftsA"/>
    <property type="match status" value="1"/>
</dbReference>
<evidence type="ECO:0000256" key="5">
    <source>
        <dbReference type="HAMAP-Rule" id="MF_02033"/>
    </source>
</evidence>
<dbReference type="PANTHER" id="PTHR32432">
    <property type="entry name" value="CELL DIVISION PROTEIN FTSA-RELATED"/>
    <property type="match status" value="1"/>
</dbReference>
<keyword evidence="2 5" id="KW-0132">Cell division</keyword>
<comment type="subunit">
    <text evidence="5">Self-interacts. Interacts with FtsZ.</text>
</comment>
<evidence type="ECO:0000259" key="7">
    <source>
        <dbReference type="SMART" id="SM00842"/>
    </source>
</evidence>
<dbReference type="PIRSF" id="PIRSF003101">
    <property type="entry name" value="FtsA"/>
    <property type="match status" value="1"/>
</dbReference>
<dbReference type="EMBL" id="FAXN01000031">
    <property type="protein sequence ID" value="CUV65365.1"/>
    <property type="molecule type" value="Genomic_DNA"/>
</dbReference>
<dbReference type="InterPro" id="IPR020823">
    <property type="entry name" value="Cell_div_FtsA"/>
</dbReference>
<comment type="function">
    <text evidence="5 6">Cell division protein that is involved in the assembly of the Z ring. May serve as a membrane anchor for the Z ring.</text>
</comment>
<sequence>MNKNILAIDIGSTKICAIIAEKLDNGQLQILGHGIVKSQGIKKGSIVNIELASKAIKKAVSDAKRISGSNIESAIVSISNSYTKSINSSGIVNIPHKDIGIKEIHRVLNTALYNANVPSEYEIIHVLPYNFKVDDQDFVEDPYGMNATRLEAEVNIIMTQKSNLSNLKKSVKSAGIEIEDIVMNGYASSIATINNDDKELGVAIIDLGGQTSTLTVYTGNAIRHSDFFGIGSNHITSDLSIALHTPLNVAEDIKLLHGDLTDISSDSIELPIIGNDDKKSLVSLDIIRDVILARIEETLLILEKMFEKSGLKEKVGSGVILTGGGTNLKGIRDLAQSIFSNMPVRIISPNTSNIKGMFEELKNPAFSSVIGLLLYKNGEHAEYEINYSQNLLHNKNAEEDNLKDIKINTKFEDNEKEDGYYGSSSSNENKKISLGEMTKVDKNSNNQVNKVITWLKQLF</sequence>
<proteinExistence type="inferred from homology"/>
<dbReference type="HAMAP" id="MF_02033">
    <property type="entry name" value="FtsA"/>
    <property type="match status" value="1"/>
</dbReference>
<evidence type="ECO:0000256" key="3">
    <source>
        <dbReference type="ARBA" id="ARBA00023136"/>
    </source>
</evidence>
<reference evidence="8" key="1">
    <citation type="submission" date="2015-11" db="EMBL/GenBank/DDBJ databases">
        <authorList>
            <person name="Zhang Y."/>
            <person name="Guo Z."/>
        </authorList>
    </citation>
    <scope>NUCLEOTIDE SEQUENCE</scope>
    <source>
        <strain evidence="8">BN30871</strain>
    </source>
</reference>
<dbReference type="Pfam" id="PF02491">
    <property type="entry name" value="SHS2_FTSA"/>
    <property type="match status" value="1"/>
</dbReference>